<dbReference type="VEuPathDB" id="FungiDB:An04g07450"/>
<accession>A0AAJ8DYT8</accession>
<name>A0AAJ8DYT8_ASPNG</name>
<dbReference type="KEGG" id="ang:An04g07450"/>
<dbReference type="GeneID" id="84590970"/>
<protein>
    <submittedName>
        <fullName evidence="1">Uncharacterized protein</fullName>
    </submittedName>
</protein>
<proteinExistence type="predicted"/>
<dbReference type="RefSeq" id="XP_059600634.1">
    <property type="nucleotide sequence ID" value="XM_059747644.1"/>
</dbReference>
<feature type="non-terminal residue" evidence="1">
    <location>
        <position position="1"/>
    </location>
</feature>
<gene>
    <name evidence="1" type="ORF">An04g07450</name>
</gene>
<reference evidence="1" key="2">
    <citation type="submission" date="2025-08" db="UniProtKB">
        <authorList>
            <consortium name="RefSeq"/>
        </authorList>
    </citation>
    <scope>IDENTIFICATION</scope>
</reference>
<reference evidence="1" key="1">
    <citation type="submission" date="2025-02" db="EMBL/GenBank/DDBJ databases">
        <authorList>
            <consortium name="NCBI Genome Project"/>
        </authorList>
    </citation>
    <scope>NUCLEOTIDE SEQUENCE</scope>
</reference>
<sequence length="62" mass="6652">EEGREGPVAEGHGEGPTGVGFPYCLFVIAIPLPIRHYNSTRIVPIMHATLLCTPSMPQAAHN</sequence>
<organism evidence="1">
    <name type="scientific">Aspergillus niger</name>
    <dbReference type="NCBI Taxonomy" id="5061"/>
    <lineage>
        <taxon>Eukaryota</taxon>
        <taxon>Fungi</taxon>
        <taxon>Dikarya</taxon>
        <taxon>Ascomycota</taxon>
        <taxon>Pezizomycotina</taxon>
        <taxon>Eurotiomycetes</taxon>
        <taxon>Eurotiomycetidae</taxon>
        <taxon>Eurotiales</taxon>
        <taxon>Aspergillaceae</taxon>
        <taxon>Aspergillus</taxon>
        <taxon>Aspergillus subgen. Circumdati</taxon>
    </lineage>
</organism>
<dbReference type="AlphaFoldDB" id="A0AAJ8DYT8"/>
<evidence type="ECO:0000313" key="1">
    <source>
        <dbReference type="RefSeq" id="XP_059600634.1"/>
    </source>
</evidence>